<dbReference type="SUPFAM" id="SSF54928">
    <property type="entry name" value="RNA-binding domain, RBD"/>
    <property type="match status" value="1"/>
</dbReference>
<evidence type="ECO:0000313" key="3">
    <source>
        <dbReference type="Proteomes" id="UP000236291"/>
    </source>
</evidence>
<dbReference type="Proteomes" id="UP000236291">
    <property type="component" value="Unassembled WGS sequence"/>
</dbReference>
<gene>
    <name evidence="2" type="ORF">L195_g052485</name>
</gene>
<evidence type="ECO:0000256" key="1">
    <source>
        <dbReference type="SAM" id="MobiDB-lite"/>
    </source>
</evidence>
<dbReference type="CDD" id="cd00590">
    <property type="entry name" value="RRM_SF"/>
    <property type="match status" value="1"/>
</dbReference>
<accession>A0A2K3K5F3</accession>
<dbReference type="EMBL" id="ASHM01085382">
    <property type="protein sequence ID" value="PNX61502.1"/>
    <property type="molecule type" value="Genomic_DNA"/>
</dbReference>
<dbReference type="InterPro" id="IPR035979">
    <property type="entry name" value="RBD_domain_sf"/>
</dbReference>
<reference evidence="2 3" key="2">
    <citation type="journal article" date="2017" name="Front. Plant Sci.">
        <title>Gene Classification and Mining of Molecular Markers Useful in Red Clover (Trifolium pratense) Breeding.</title>
        <authorList>
            <person name="Istvanek J."/>
            <person name="Dluhosova J."/>
            <person name="Dluhos P."/>
            <person name="Patkova L."/>
            <person name="Nedelnik J."/>
            <person name="Repkova J."/>
        </authorList>
    </citation>
    <scope>NUCLEOTIDE SEQUENCE [LARGE SCALE GENOMIC DNA]</scope>
    <source>
        <strain evidence="3">cv. Tatra</strain>
        <tissue evidence="2">Young leaves</tissue>
    </source>
</reference>
<dbReference type="AlphaFoldDB" id="A0A2K3K5F3"/>
<name>A0A2K3K5F3_TRIPR</name>
<feature type="region of interest" description="Disordered" evidence="1">
    <location>
        <begin position="103"/>
        <end position="125"/>
    </location>
</feature>
<feature type="non-terminal residue" evidence="2">
    <location>
        <position position="1"/>
    </location>
</feature>
<proteinExistence type="predicted"/>
<sequence length="298" mass="34177">VSRRKRRASRQDVDRQFRSRSTVRHHRDRSTLQPRNCFLHDRIASLSPDASRSPPAGRSKSRFNREGDSSARRHGVGFDHRPVPAAVKRQLCFNLAGNWRQQRDEGRSNERDVKQERNVNEREERCNVRKEKQVSVGQKVDGNTARLDGRRLLKESTCVIRKEKEMVVDGGRGKLGDGGNSNVVFKRYVSFYFTNFPPLIPNFFLRKGFEVCGMLEDVFVAKKTNRYGEPYGFVKFSNVKDVSKLTKALNAVCFGQYRVKASVALFNRYNAEAVSRTDKEKDVKMTGAVKPMNKEGLK</sequence>
<evidence type="ECO:0000313" key="2">
    <source>
        <dbReference type="EMBL" id="PNX61502.1"/>
    </source>
</evidence>
<dbReference type="Gene3D" id="3.30.70.330">
    <property type="match status" value="1"/>
</dbReference>
<organism evidence="2 3">
    <name type="scientific">Trifolium pratense</name>
    <name type="common">Red clover</name>
    <dbReference type="NCBI Taxonomy" id="57577"/>
    <lineage>
        <taxon>Eukaryota</taxon>
        <taxon>Viridiplantae</taxon>
        <taxon>Streptophyta</taxon>
        <taxon>Embryophyta</taxon>
        <taxon>Tracheophyta</taxon>
        <taxon>Spermatophyta</taxon>
        <taxon>Magnoliopsida</taxon>
        <taxon>eudicotyledons</taxon>
        <taxon>Gunneridae</taxon>
        <taxon>Pentapetalae</taxon>
        <taxon>rosids</taxon>
        <taxon>fabids</taxon>
        <taxon>Fabales</taxon>
        <taxon>Fabaceae</taxon>
        <taxon>Papilionoideae</taxon>
        <taxon>50 kb inversion clade</taxon>
        <taxon>NPAAA clade</taxon>
        <taxon>Hologalegina</taxon>
        <taxon>IRL clade</taxon>
        <taxon>Trifolieae</taxon>
        <taxon>Trifolium</taxon>
    </lineage>
</organism>
<evidence type="ECO:0008006" key="4">
    <source>
        <dbReference type="Google" id="ProtNLM"/>
    </source>
</evidence>
<dbReference type="GO" id="GO:0003676">
    <property type="term" value="F:nucleic acid binding"/>
    <property type="evidence" value="ECO:0007669"/>
    <property type="project" value="InterPro"/>
</dbReference>
<comment type="caution">
    <text evidence="2">The sequence shown here is derived from an EMBL/GenBank/DDBJ whole genome shotgun (WGS) entry which is preliminary data.</text>
</comment>
<reference evidence="2 3" key="1">
    <citation type="journal article" date="2014" name="Am. J. Bot.">
        <title>Genome assembly and annotation for red clover (Trifolium pratense; Fabaceae).</title>
        <authorList>
            <person name="Istvanek J."/>
            <person name="Jaros M."/>
            <person name="Krenek A."/>
            <person name="Repkova J."/>
        </authorList>
    </citation>
    <scope>NUCLEOTIDE SEQUENCE [LARGE SCALE GENOMIC DNA]</scope>
    <source>
        <strain evidence="3">cv. Tatra</strain>
        <tissue evidence="2">Young leaves</tissue>
    </source>
</reference>
<dbReference type="InterPro" id="IPR012677">
    <property type="entry name" value="Nucleotide-bd_a/b_plait_sf"/>
</dbReference>
<protein>
    <recommendedName>
        <fullName evidence="4">RNA recognition motif</fullName>
    </recommendedName>
</protein>
<feature type="region of interest" description="Disordered" evidence="1">
    <location>
        <begin position="1"/>
        <end position="79"/>
    </location>
</feature>
<feature type="compositionally biased region" description="Basic and acidic residues" evidence="1">
    <location>
        <begin position="63"/>
        <end position="79"/>
    </location>
</feature>